<dbReference type="InterPro" id="IPR001433">
    <property type="entry name" value="OxRdtase_FAD/NAD-bd"/>
</dbReference>
<dbReference type="SUPFAM" id="SSF54292">
    <property type="entry name" value="2Fe-2S ferredoxin-like"/>
    <property type="match status" value="1"/>
</dbReference>
<gene>
    <name evidence="10" type="ORF">SAMN04489752_0311</name>
</gene>
<feature type="domain" description="2Fe-2S ferredoxin-type" evidence="8">
    <location>
        <begin position="288"/>
        <end position="374"/>
    </location>
</feature>
<keyword evidence="5" id="KW-0560">Oxidoreductase</keyword>
<feature type="domain" description="FAD-binding FR-type" evidence="9">
    <location>
        <begin position="25"/>
        <end position="127"/>
    </location>
</feature>
<keyword evidence="4" id="KW-0479">Metal-binding</keyword>
<dbReference type="InterPro" id="IPR039261">
    <property type="entry name" value="FNR_nucleotide-bd"/>
</dbReference>
<dbReference type="PRINTS" id="PR00409">
    <property type="entry name" value="PHDIOXRDTASE"/>
</dbReference>
<dbReference type="PROSITE" id="PS51384">
    <property type="entry name" value="FAD_FR"/>
    <property type="match status" value="1"/>
</dbReference>
<dbReference type="GO" id="GO:0016491">
    <property type="term" value="F:oxidoreductase activity"/>
    <property type="evidence" value="ECO:0007669"/>
    <property type="project" value="UniProtKB-KW"/>
</dbReference>
<dbReference type="CDD" id="cd06185">
    <property type="entry name" value="PDR_like"/>
    <property type="match status" value="1"/>
</dbReference>
<evidence type="ECO:0000256" key="6">
    <source>
        <dbReference type="ARBA" id="ARBA00023004"/>
    </source>
</evidence>
<dbReference type="Pfam" id="PF00175">
    <property type="entry name" value="NAD_binding_1"/>
    <property type="match status" value="1"/>
</dbReference>
<proteinExistence type="predicted"/>
<dbReference type="PANTHER" id="PTHR47354:SF1">
    <property type="entry name" value="CARNITINE MONOOXYGENASE REDUCTASE SUBUNIT"/>
    <property type="match status" value="1"/>
</dbReference>
<dbReference type="AlphaFoldDB" id="A0A1H1M2H3"/>
<keyword evidence="6" id="KW-0408">Iron</keyword>
<evidence type="ECO:0000256" key="4">
    <source>
        <dbReference type="ARBA" id="ARBA00022723"/>
    </source>
</evidence>
<evidence type="ECO:0000259" key="8">
    <source>
        <dbReference type="PROSITE" id="PS51085"/>
    </source>
</evidence>
<dbReference type="InterPro" id="IPR006058">
    <property type="entry name" value="2Fe2S_fd_BS"/>
</dbReference>
<evidence type="ECO:0000313" key="10">
    <source>
        <dbReference type="EMBL" id="SDR80535.1"/>
    </source>
</evidence>
<keyword evidence="2" id="KW-0285">Flavoprotein</keyword>
<sequence length="374" mass="39522">MTVTMHGSPAIGDFDGADLDMLIRKGFRPVPVSAVRKLTPEVIGIELTLTEAAELGSAPGAHLEVAVPLPDGPAIRHYSLLAGPADSLRVAVLRDYHGRGGSAWLHENLDSCTSLLVRGPRDTFGYEGSGPAYFVAGGIGITPLTAMIAAAVDARRDWHLLYVGRRLESMAFADALIEEYGPDRVTIHITEAAGRPDVVSAVEDWASAYDEPTTVYTCGPVSLMRALEIGFDDHSSITVISENFDDHNEVAAQVRSALPLGGTTSASQSCNSPTAPHATEATAMEADDDFVVELGDGSEIDVPPGCSIIDALKKAGVRTLSSCQKGTCGTCETVILDGRADHRDSVLSAEEHAAHETMMICVSRACGKRIALDL</sequence>
<dbReference type="InterPro" id="IPR017938">
    <property type="entry name" value="Riboflavin_synthase-like_b-brl"/>
</dbReference>
<reference evidence="11" key="1">
    <citation type="submission" date="2016-10" db="EMBL/GenBank/DDBJ databases">
        <authorList>
            <person name="Varghese N."/>
            <person name="Submissions S."/>
        </authorList>
    </citation>
    <scope>NUCLEOTIDE SEQUENCE [LARGE SCALE GENOMIC DNA]</scope>
    <source>
        <strain evidence="11">DSM 23676</strain>
    </source>
</reference>
<dbReference type="CDD" id="cd00207">
    <property type="entry name" value="fer2"/>
    <property type="match status" value="1"/>
</dbReference>
<keyword evidence="3" id="KW-0001">2Fe-2S</keyword>
<dbReference type="STRING" id="1136497.SAMN04489752_0311"/>
<evidence type="ECO:0000256" key="2">
    <source>
        <dbReference type="ARBA" id="ARBA00022630"/>
    </source>
</evidence>
<comment type="cofactor">
    <cofactor evidence="1">
        <name>FAD</name>
        <dbReference type="ChEBI" id="CHEBI:57692"/>
    </cofactor>
</comment>
<dbReference type="InterPro" id="IPR012675">
    <property type="entry name" value="Beta-grasp_dom_sf"/>
</dbReference>
<evidence type="ECO:0000256" key="1">
    <source>
        <dbReference type="ARBA" id="ARBA00001974"/>
    </source>
</evidence>
<dbReference type="PROSITE" id="PS51085">
    <property type="entry name" value="2FE2S_FER_2"/>
    <property type="match status" value="1"/>
</dbReference>
<dbReference type="SUPFAM" id="SSF52343">
    <property type="entry name" value="Ferredoxin reductase-like, C-terminal NADP-linked domain"/>
    <property type="match status" value="1"/>
</dbReference>
<evidence type="ECO:0000256" key="3">
    <source>
        <dbReference type="ARBA" id="ARBA00022714"/>
    </source>
</evidence>
<evidence type="ECO:0000313" key="11">
    <source>
        <dbReference type="Proteomes" id="UP000199597"/>
    </source>
</evidence>
<dbReference type="EMBL" id="LT629766">
    <property type="protein sequence ID" value="SDR80535.1"/>
    <property type="molecule type" value="Genomic_DNA"/>
</dbReference>
<dbReference type="InterPro" id="IPR050415">
    <property type="entry name" value="MRET"/>
</dbReference>
<dbReference type="GO" id="GO:0046872">
    <property type="term" value="F:metal ion binding"/>
    <property type="evidence" value="ECO:0007669"/>
    <property type="project" value="UniProtKB-KW"/>
</dbReference>
<dbReference type="Gene3D" id="2.40.30.10">
    <property type="entry name" value="Translation factors"/>
    <property type="match status" value="1"/>
</dbReference>
<accession>A0A1H1M2H3</accession>
<dbReference type="Proteomes" id="UP000199597">
    <property type="component" value="Chromosome I"/>
</dbReference>
<keyword evidence="7" id="KW-0411">Iron-sulfur</keyword>
<keyword evidence="11" id="KW-1185">Reference proteome</keyword>
<dbReference type="InterPro" id="IPR036010">
    <property type="entry name" value="2Fe-2S_ferredoxin-like_sf"/>
</dbReference>
<evidence type="ECO:0000256" key="7">
    <source>
        <dbReference type="ARBA" id="ARBA00023014"/>
    </source>
</evidence>
<evidence type="ECO:0000259" key="9">
    <source>
        <dbReference type="PROSITE" id="PS51384"/>
    </source>
</evidence>
<dbReference type="RefSeq" id="WP_167356847.1">
    <property type="nucleotide sequence ID" value="NZ_LT629766.1"/>
</dbReference>
<dbReference type="SUPFAM" id="SSF63380">
    <property type="entry name" value="Riboflavin synthase domain-like"/>
    <property type="match status" value="1"/>
</dbReference>
<dbReference type="GO" id="GO:0051537">
    <property type="term" value="F:2 iron, 2 sulfur cluster binding"/>
    <property type="evidence" value="ECO:0007669"/>
    <property type="project" value="UniProtKB-KW"/>
</dbReference>
<evidence type="ECO:0000256" key="5">
    <source>
        <dbReference type="ARBA" id="ARBA00023002"/>
    </source>
</evidence>
<dbReference type="PROSITE" id="PS00197">
    <property type="entry name" value="2FE2S_FER_1"/>
    <property type="match status" value="1"/>
</dbReference>
<organism evidence="10 11">
    <name type="scientific">Brevibacterium siliguriense</name>
    <dbReference type="NCBI Taxonomy" id="1136497"/>
    <lineage>
        <taxon>Bacteria</taxon>
        <taxon>Bacillati</taxon>
        <taxon>Actinomycetota</taxon>
        <taxon>Actinomycetes</taxon>
        <taxon>Micrococcales</taxon>
        <taxon>Brevibacteriaceae</taxon>
        <taxon>Brevibacterium</taxon>
    </lineage>
</organism>
<dbReference type="PANTHER" id="PTHR47354">
    <property type="entry name" value="NADH OXIDOREDUCTASE HCR"/>
    <property type="match status" value="1"/>
</dbReference>
<dbReference type="InterPro" id="IPR017927">
    <property type="entry name" value="FAD-bd_FR_type"/>
</dbReference>
<dbReference type="Gene3D" id="3.10.20.30">
    <property type="match status" value="1"/>
</dbReference>
<protein>
    <submittedName>
        <fullName evidence="10">Ferredoxin-NADP reductase</fullName>
    </submittedName>
</protein>
<dbReference type="InterPro" id="IPR001041">
    <property type="entry name" value="2Fe-2S_ferredoxin-type"/>
</dbReference>
<dbReference type="Gene3D" id="3.40.50.80">
    <property type="entry name" value="Nucleotide-binding domain of ferredoxin-NADP reductase (FNR) module"/>
    <property type="match status" value="1"/>
</dbReference>
<name>A0A1H1M2H3_9MICO</name>
<dbReference type="Pfam" id="PF00111">
    <property type="entry name" value="Fer2"/>
    <property type="match status" value="1"/>
</dbReference>